<dbReference type="InterPro" id="IPR035979">
    <property type="entry name" value="RBD_domain_sf"/>
</dbReference>
<keyword evidence="4" id="KW-1185">Reference proteome</keyword>
<organism evidence="3 4">
    <name type="scientific">Artemisia annua</name>
    <name type="common">Sweet wormwood</name>
    <dbReference type="NCBI Taxonomy" id="35608"/>
    <lineage>
        <taxon>Eukaryota</taxon>
        <taxon>Viridiplantae</taxon>
        <taxon>Streptophyta</taxon>
        <taxon>Embryophyta</taxon>
        <taxon>Tracheophyta</taxon>
        <taxon>Spermatophyta</taxon>
        <taxon>Magnoliopsida</taxon>
        <taxon>eudicotyledons</taxon>
        <taxon>Gunneridae</taxon>
        <taxon>Pentapetalae</taxon>
        <taxon>asterids</taxon>
        <taxon>campanulids</taxon>
        <taxon>Asterales</taxon>
        <taxon>Asteraceae</taxon>
        <taxon>Asteroideae</taxon>
        <taxon>Anthemideae</taxon>
        <taxon>Artemisiinae</taxon>
        <taxon>Artemisia</taxon>
    </lineage>
</organism>
<proteinExistence type="predicted"/>
<evidence type="ECO:0000313" key="4">
    <source>
        <dbReference type="Proteomes" id="UP000245207"/>
    </source>
</evidence>
<dbReference type="EMBL" id="PKPP01004414">
    <property type="protein sequence ID" value="PWA64474.1"/>
    <property type="molecule type" value="Genomic_DNA"/>
</dbReference>
<dbReference type="InterPro" id="IPR000504">
    <property type="entry name" value="RRM_dom"/>
</dbReference>
<name>A0A2U1MTE4_ARTAN</name>
<dbReference type="SUPFAM" id="SSF54928">
    <property type="entry name" value="RNA-binding domain, RBD"/>
    <property type="match status" value="1"/>
</dbReference>
<dbReference type="CDD" id="cd00590">
    <property type="entry name" value="RRM_SF"/>
    <property type="match status" value="1"/>
</dbReference>
<protein>
    <recommendedName>
        <fullName evidence="2">RRM domain-containing protein</fullName>
    </recommendedName>
</protein>
<evidence type="ECO:0000259" key="2">
    <source>
        <dbReference type="PROSITE" id="PS50102"/>
    </source>
</evidence>
<comment type="caution">
    <text evidence="3">The sequence shown here is derived from an EMBL/GenBank/DDBJ whole genome shotgun (WGS) entry which is preliminary data.</text>
</comment>
<dbReference type="OrthoDB" id="360390at2759"/>
<gene>
    <name evidence="3" type="ORF">CTI12_AA342580</name>
</gene>
<evidence type="ECO:0000313" key="3">
    <source>
        <dbReference type="EMBL" id="PWA64474.1"/>
    </source>
</evidence>
<dbReference type="GO" id="GO:0003723">
    <property type="term" value="F:RNA binding"/>
    <property type="evidence" value="ECO:0007669"/>
    <property type="project" value="UniProtKB-UniRule"/>
</dbReference>
<dbReference type="Gene3D" id="1.10.150.20">
    <property type="entry name" value="5' to 3' exonuclease, C-terminal subdomain"/>
    <property type="match status" value="1"/>
</dbReference>
<dbReference type="SMART" id="SM00360">
    <property type="entry name" value="RRM"/>
    <property type="match status" value="1"/>
</dbReference>
<evidence type="ECO:0000256" key="1">
    <source>
        <dbReference type="PROSITE-ProRule" id="PRU00176"/>
    </source>
</evidence>
<feature type="domain" description="RRM" evidence="2">
    <location>
        <begin position="97"/>
        <end position="172"/>
    </location>
</feature>
<dbReference type="Proteomes" id="UP000245207">
    <property type="component" value="Unassembled WGS sequence"/>
</dbReference>
<reference evidence="3 4" key="1">
    <citation type="journal article" date="2018" name="Mol. Plant">
        <title>The genome of Artemisia annua provides insight into the evolution of Asteraceae family and artemisinin biosynthesis.</title>
        <authorList>
            <person name="Shen Q."/>
            <person name="Zhang L."/>
            <person name="Liao Z."/>
            <person name="Wang S."/>
            <person name="Yan T."/>
            <person name="Shi P."/>
            <person name="Liu M."/>
            <person name="Fu X."/>
            <person name="Pan Q."/>
            <person name="Wang Y."/>
            <person name="Lv Z."/>
            <person name="Lu X."/>
            <person name="Zhang F."/>
            <person name="Jiang W."/>
            <person name="Ma Y."/>
            <person name="Chen M."/>
            <person name="Hao X."/>
            <person name="Li L."/>
            <person name="Tang Y."/>
            <person name="Lv G."/>
            <person name="Zhou Y."/>
            <person name="Sun X."/>
            <person name="Brodelius P.E."/>
            <person name="Rose J.K.C."/>
            <person name="Tang K."/>
        </authorList>
    </citation>
    <scope>NUCLEOTIDE SEQUENCE [LARGE SCALE GENOMIC DNA]</scope>
    <source>
        <strain evidence="4">cv. Huhao1</strain>
        <tissue evidence="3">Leaf</tissue>
    </source>
</reference>
<dbReference type="AlphaFoldDB" id="A0A2U1MTE4"/>
<sequence>MFGESPAIEHLQSYGISDEVVARFRASDIKTCLPLIYLSNKAITEITGVSDEAEVKKISRAALRLLNANGTLGERLGDPIPDDQGIGGEVLNKEEIFSVVVKNLPGDTSREQVRDHFKAAGYAKRIGVVDDFKKKNRSAYLYYASKSSADIALTFDKSRIGDQEITVEYHWGARSDESSSSGQSG</sequence>
<dbReference type="PROSITE" id="PS50102">
    <property type="entry name" value="RRM"/>
    <property type="match status" value="1"/>
</dbReference>
<dbReference type="Pfam" id="PF00076">
    <property type="entry name" value="RRM_1"/>
    <property type="match status" value="1"/>
</dbReference>
<keyword evidence="1" id="KW-0694">RNA-binding</keyword>
<dbReference type="InterPro" id="IPR012677">
    <property type="entry name" value="Nucleotide-bd_a/b_plait_sf"/>
</dbReference>
<accession>A0A2U1MTE4</accession>
<dbReference type="Gene3D" id="3.30.70.330">
    <property type="match status" value="1"/>
</dbReference>